<reference evidence="10" key="1">
    <citation type="submission" date="2017-02" db="EMBL/GenBank/DDBJ databases">
        <authorList>
            <person name="Varghese N."/>
            <person name="Submissions S."/>
        </authorList>
    </citation>
    <scope>NUCLEOTIDE SEQUENCE [LARGE SCALE GENOMIC DNA]</scope>
    <source>
        <strain evidence="10">DSM 24967</strain>
    </source>
</reference>
<evidence type="ECO:0000256" key="5">
    <source>
        <dbReference type="ARBA" id="ARBA00023136"/>
    </source>
</evidence>
<dbReference type="Proteomes" id="UP000190852">
    <property type="component" value="Unassembled WGS sequence"/>
</dbReference>
<evidence type="ECO:0000256" key="3">
    <source>
        <dbReference type="ARBA" id="ARBA00022452"/>
    </source>
</evidence>
<sequence>MKKYCFVLLMMLFFTTLSYAQVTTSAISGKIVDVQKQALPGATVVAIHLPSGTNYSGVSNVDGYYAIMGMKPGGPYRIETRYIGYEKSDLVGINLPLGETFIYNPVMNESSIALNELVVVAAPGFNTQRTGASANISSQQLQLMPSISRSVSDFTRLVPQAASSNGGTSFSGTNNRYNSFQVDGVVNNDVFGLAGTGTNGGQAGIQPISLDAIEQIQVVIAPYDVRQSGFTGGGINAITKSGSNDFKGSAYFYGNNQDFVGTTAGKNVENRKKLDKQTDMQFGVSLGGALIKNKLFFFVNGEITDKSYPTSYNVGEGSNVTKEEADQVMNHLMSISGGYNGGGYGPMDVTTKSYKILERIDWNINDNNKFTLRHSYVSGKQLNYSLSANGLRFNDNGYYMNSKTHTFAAELNTKLNNTMNNELRVGYTRVRDNRDFGSTPFPYVKVKLDNLRYIEMGTERYSTANRLDQDIVTLTDNFNLSFGSHQLTFGTHNELFMLENLFIRENFGSYVYSSLADFLSIGSAKEAKPEEYNYSFSNETITGSKNWAPSFGAMQLGLYAQDKWNLTDNFNFTYGLRVDMPLYLDKPSINEKFNASEIAKSRDLATNKMPSSTPLFSPRVGFRWDINRDNSFLLRGGAGIFTGRIPFVWISNSFGNTGVEYIRTRLQTADLKNINFKFSPDPYNQPLGKAMTSTEVDVVSKDFKYPQSFRVNLAVEKMLPFDIRGTLEGIYTKKMNDIYYQNINIEESGKMLNNFKDKRPLYGPSISADYTSVILLSNTNEGYSYNVTGKLEKSFDFGLDLMAAYTYGVSKGVNDGTSSQAYSNWSYNENWRGSNNPEVSYTDFDQPHRIIASASYKVAYGKNLATSIALFYSGNSGSRYSLCYNGDLNKDGVKGNDLIYVPTNSEIDAMLIKPLTNLPADKQRTDLKAYINSKESGLKDLQGKYAERNGLITPFEHHFDLRIMQDFYLMVGGRKHTLQVNLDVLNIGNLFNRAWGTVNSPGYSYTPIKVESIASDGTPTFSFTKPASNALYNQSDYNSRWRAQLGVRYIF</sequence>
<organism evidence="9 10">
    <name type="scientific">Parabacteroides chartae</name>
    <dbReference type="NCBI Taxonomy" id="1037355"/>
    <lineage>
        <taxon>Bacteria</taxon>
        <taxon>Pseudomonadati</taxon>
        <taxon>Bacteroidota</taxon>
        <taxon>Bacteroidia</taxon>
        <taxon>Bacteroidales</taxon>
        <taxon>Tannerellaceae</taxon>
        <taxon>Parabacteroides</taxon>
    </lineage>
</organism>
<dbReference type="PANTHER" id="PTHR30069">
    <property type="entry name" value="TONB-DEPENDENT OUTER MEMBRANE RECEPTOR"/>
    <property type="match status" value="1"/>
</dbReference>
<keyword evidence="9" id="KW-0645">Protease</keyword>
<evidence type="ECO:0000256" key="2">
    <source>
        <dbReference type="ARBA" id="ARBA00022448"/>
    </source>
</evidence>
<keyword evidence="3" id="KW-1134">Transmembrane beta strand</keyword>
<comment type="subcellular location">
    <subcellularLocation>
        <location evidence="1">Cell outer membrane</location>
        <topology evidence="1">Multi-pass membrane protein</topology>
    </subcellularLocation>
</comment>
<protein>
    <submittedName>
        <fullName evidence="9">Carboxypeptidase regulatory-like domain-containing protein</fullName>
    </submittedName>
</protein>
<evidence type="ECO:0000256" key="1">
    <source>
        <dbReference type="ARBA" id="ARBA00004571"/>
    </source>
</evidence>
<feature type="signal peptide" evidence="7">
    <location>
        <begin position="1"/>
        <end position="20"/>
    </location>
</feature>
<dbReference type="Gene3D" id="2.40.170.20">
    <property type="entry name" value="TonB-dependent receptor, beta-barrel domain"/>
    <property type="match status" value="1"/>
</dbReference>
<dbReference type="SUPFAM" id="SSF56935">
    <property type="entry name" value="Porins"/>
    <property type="match status" value="1"/>
</dbReference>
<dbReference type="Pfam" id="PF13620">
    <property type="entry name" value="CarboxypepD_reg"/>
    <property type="match status" value="1"/>
</dbReference>
<evidence type="ECO:0000259" key="8">
    <source>
        <dbReference type="Pfam" id="PF25183"/>
    </source>
</evidence>
<keyword evidence="9" id="KW-0121">Carboxypeptidase</keyword>
<dbReference type="GO" id="GO:0015344">
    <property type="term" value="F:siderophore uptake transmembrane transporter activity"/>
    <property type="evidence" value="ECO:0007669"/>
    <property type="project" value="TreeGrafter"/>
</dbReference>
<dbReference type="InterPro" id="IPR036942">
    <property type="entry name" value="Beta-barrel_TonB_sf"/>
</dbReference>
<dbReference type="InterPro" id="IPR057601">
    <property type="entry name" value="Oar-like_b-barrel"/>
</dbReference>
<keyword evidence="9" id="KW-0378">Hydrolase</keyword>
<keyword evidence="7" id="KW-0732">Signal</keyword>
<dbReference type="AlphaFoldDB" id="A0A1T5A2Y5"/>
<dbReference type="GO" id="GO:0009279">
    <property type="term" value="C:cell outer membrane"/>
    <property type="evidence" value="ECO:0007669"/>
    <property type="project" value="UniProtKB-SubCell"/>
</dbReference>
<dbReference type="GO" id="GO:0004180">
    <property type="term" value="F:carboxypeptidase activity"/>
    <property type="evidence" value="ECO:0007669"/>
    <property type="project" value="UniProtKB-KW"/>
</dbReference>
<keyword evidence="6" id="KW-0998">Cell outer membrane</keyword>
<dbReference type="SUPFAM" id="SSF49464">
    <property type="entry name" value="Carboxypeptidase regulatory domain-like"/>
    <property type="match status" value="1"/>
</dbReference>
<proteinExistence type="predicted"/>
<dbReference type="InterPro" id="IPR039426">
    <property type="entry name" value="TonB-dep_rcpt-like"/>
</dbReference>
<evidence type="ECO:0000256" key="7">
    <source>
        <dbReference type="SAM" id="SignalP"/>
    </source>
</evidence>
<keyword evidence="4" id="KW-0812">Transmembrane</keyword>
<name>A0A1T5A2Y5_9BACT</name>
<gene>
    <name evidence="9" type="ORF">SAMN05660349_00363</name>
</gene>
<dbReference type="Pfam" id="PF25183">
    <property type="entry name" value="OMP_b-brl_4"/>
    <property type="match status" value="1"/>
</dbReference>
<evidence type="ECO:0000313" key="9">
    <source>
        <dbReference type="EMBL" id="SKB29384.1"/>
    </source>
</evidence>
<keyword evidence="5" id="KW-0472">Membrane</keyword>
<evidence type="ECO:0000256" key="4">
    <source>
        <dbReference type="ARBA" id="ARBA00022692"/>
    </source>
</evidence>
<feature type="chain" id="PRO_5012978940" evidence="7">
    <location>
        <begin position="21"/>
        <end position="1051"/>
    </location>
</feature>
<dbReference type="InterPro" id="IPR008969">
    <property type="entry name" value="CarboxyPept-like_regulatory"/>
</dbReference>
<dbReference type="GO" id="GO:0044718">
    <property type="term" value="P:siderophore transmembrane transport"/>
    <property type="evidence" value="ECO:0007669"/>
    <property type="project" value="TreeGrafter"/>
</dbReference>
<dbReference type="RefSeq" id="WP_079682107.1">
    <property type="nucleotide sequence ID" value="NZ_FUYQ01000002.1"/>
</dbReference>
<keyword evidence="2" id="KW-0813">Transport</keyword>
<keyword evidence="10" id="KW-1185">Reference proteome</keyword>
<dbReference type="EMBL" id="FUYQ01000002">
    <property type="protein sequence ID" value="SKB29384.1"/>
    <property type="molecule type" value="Genomic_DNA"/>
</dbReference>
<evidence type="ECO:0000256" key="6">
    <source>
        <dbReference type="ARBA" id="ARBA00023237"/>
    </source>
</evidence>
<dbReference type="PANTHER" id="PTHR30069:SF46">
    <property type="entry name" value="OAR PROTEIN"/>
    <property type="match status" value="1"/>
</dbReference>
<accession>A0A1T5A2Y5</accession>
<feature type="domain" description="TonB-dependent transporter Oar-like beta-barrel" evidence="8">
    <location>
        <begin position="238"/>
        <end position="992"/>
    </location>
</feature>
<evidence type="ECO:0000313" key="10">
    <source>
        <dbReference type="Proteomes" id="UP000190852"/>
    </source>
</evidence>